<keyword evidence="2" id="KW-1185">Reference proteome</keyword>
<dbReference type="OrthoDB" id="4898871at2759"/>
<evidence type="ECO:0000313" key="2">
    <source>
        <dbReference type="Proteomes" id="UP000036947"/>
    </source>
</evidence>
<name>A0A0L0NEV5_TOLOC</name>
<evidence type="ECO:0008006" key="3">
    <source>
        <dbReference type="Google" id="ProtNLM"/>
    </source>
</evidence>
<comment type="caution">
    <text evidence="1">The sequence shown here is derived from an EMBL/GenBank/DDBJ whole genome shotgun (WGS) entry which is preliminary data.</text>
</comment>
<reference evidence="1 2" key="1">
    <citation type="journal article" date="2015" name="BMC Genomics">
        <title>The genome of the truffle-parasite Tolypocladium ophioglossoides and the evolution of antifungal peptaibiotics.</title>
        <authorList>
            <person name="Quandt C.A."/>
            <person name="Bushley K.E."/>
            <person name="Spatafora J.W."/>
        </authorList>
    </citation>
    <scope>NUCLEOTIDE SEQUENCE [LARGE SCALE GENOMIC DNA]</scope>
    <source>
        <strain evidence="1 2">CBS 100239</strain>
    </source>
</reference>
<dbReference type="EMBL" id="LFRF01000005">
    <property type="protein sequence ID" value="KND92588.1"/>
    <property type="molecule type" value="Genomic_DNA"/>
</dbReference>
<sequence>MSPTISSRRCGDGYKSHHADFVKRFTQQESQTRVKKKPAPLSATQRAALREQLKEVRFLQPDYADNTKINIAGILRKWKTYCKATELGPWKEVLEKADRAMAMDFLDHVCERSRITSEGTSWEYWRQYKQLYASVTGRYVDRNDSREVLKWHDAVLVPKYGLRPPNMDGKPVLGSDDLLVLLTFNIAYDTGILPSERHRANLSGSYVILGCTGARPAEVVDNEKNKPKDGSWEDLWGPKPLETKSDDKVADQLLDKNSTLLEEMLTQETEGRGRPKALCYEDILLMVVRHPDTGKDVLAMTIKFIHHKGSDNKPKPTIFFFTTTRRLIFCPILIIIGLALADGAFAARNLVSASDVFRTKNRGPVTCTPFRWKQEWLKRPIFRGFDGPAVSMDRALPYHKLRDDMERQTLDAGFEEPIGPKAFRRGAANAANGAAPDAVRDQMMRHDPKWATFNSAYINEKVEFHLQNAFLDEPMEDGLIKLFTHISIMRDPRASYDMVPDEVLNSLPPDPIIIELEARRDELKNGKYRLQGSDDEKEVRRLTTQIRTKRAQRRKTLRQEYGKYYFYNRPTWDIERQASQESDEEDGDEDEDNYLQPAIELHIPERARLAEILCRHSDNLNVSELQNLRIEATQLMTVLCSKRETAKRKYIQRAVPADVPIVDENDILIKEEVLELDRFPLLMEKTQCPCCIGSKAMSEEERTFRYCRPAVMNDHFDREHLKPLKAAEKCKSIICEHPGCRDGGKVLRLESLDHFRNHVQSVHGVRLRPERS</sequence>
<proteinExistence type="predicted"/>
<organism evidence="1 2">
    <name type="scientific">Tolypocladium ophioglossoides (strain CBS 100239)</name>
    <name type="common">Snaketongue truffleclub</name>
    <name type="synonym">Elaphocordyceps ophioglossoides</name>
    <dbReference type="NCBI Taxonomy" id="1163406"/>
    <lineage>
        <taxon>Eukaryota</taxon>
        <taxon>Fungi</taxon>
        <taxon>Dikarya</taxon>
        <taxon>Ascomycota</taxon>
        <taxon>Pezizomycotina</taxon>
        <taxon>Sordariomycetes</taxon>
        <taxon>Hypocreomycetidae</taxon>
        <taxon>Hypocreales</taxon>
        <taxon>Ophiocordycipitaceae</taxon>
        <taxon>Tolypocladium</taxon>
    </lineage>
</organism>
<evidence type="ECO:0000313" key="1">
    <source>
        <dbReference type="EMBL" id="KND92588.1"/>
    </source>
</evidence>
<dbReference type="AlphaFoldDB" id="A0A0L0NEV5"/>
<dbReference type="Pfam" id="PF11917">
    <property type="entry name" value="DUF3435"/>
    <property type="match status" value="1"/>
</dbReference>
<dbReference type="InterPro" id="IPR021842">
    <property type="entry name" value="DUF3435"/>
</dbReference>
<dbReference type="Proteomes" id="UP000036947">
    <property type="component" value="Unassembled WGS sequence"/>
</dbReference>
<dbReference type="PANTHER" id="PTHR37535:SF4">
    <property type="entry name" value="FLUG DOMAIN-CONTAINING PROTEIN"/>
    <property type="match status" value="1"/>
</dbReference>
<gene>
    <name evidence="1" type="ORF">TOPH_02816</name>
</gene>
<dbReference type="STRING" id="1163406.A0A0L0NEV5"/>
<accession>A0A0L0NEV5</accession>
<dbReference type="PANTHER" id="PTHR37535">
    <property type="entry name" value="FLUG DOMAIN PROTEIN"/>
    <property type="match status" value="1"/>
</dbReference>
<protein>
    <recommendedName>
        <fullName evidence="3">FluG domain-containing protein</fullName>
    </recommendedName>
</protein>